<accession>A0ABS5URX4</accession>
<gene>
    <name evidence="1" type="ORF">JS528_09505</name>
</gene>
<organism evidence="1 2">
    <name type="scientific">Bifidobacterium santillanense</name>
    <dbReference type="NCBI Taxonomy" id="2809028"/>
    <lineage>
        <taxon>Bacteria</taxon>
        <taxon>Bacillati</taxon>
        <taxon>Actinomycetota</taxon>
        <taxon>Actinomycetes</taxon>
        <taxon>Bifidobacteriales</taxon>
        <taxon>Bifidobacteriaceae</taxon>
        <taxon>Bifidobacterium</taxon>
    </lineage>
</organism>
<keyword evidence="2" id="KW-1185">Reference proteome</keyword>
<protein>
    <recommendedName>
        <fullName evidence="3">Terminase small subunit</fullName>
    </recommendedName>
</protein>
<proteinExistence type="predicted"/>
<name>A0ABS5URX4_9BIFI</name>
<evidence type="ECO:0000313" key="2">
    <source>
        <dbReference type="Proteomes" id="UP000773064"/>
    </source>
</evidence>
<comment type="caution">
    <text evidence="1">The sequence shown here is derived from an EMBL/GenBank/DDBJ whole genome shotgun (WGS) entry which is preliminary data.</text>
</comment>
<dbReference type="Proteomes" id="UP000773064">
    <property type="component" value="Unassembled WGS sequence"/>
</dbReference>
<evidence type="ECO:0000313" key="1">
    <source>
        <dbReference type="EMBL" id="MBT1173570.1"/>
    </source>
</evidence>
<sequence>MRNLIADKLDEGNVAPRDLSSLIKRLADLSEAIDAIDKAAKTDDPVSRALDVEDAILDDDTQD</sequence>
<evidence type="ECO:0008006" key="3">
    <source>
        <dbReference type="Google" id="ProtNLM"/>
    </source>
</evidence>
<dbReference type="EMBL" id="JAFEJS010000012">
    <property type="protein sequence ID" value="MBT1173570.1"/>
    <property type="molecule type" value="Genomic_DNA"/>
</dbReference>
<reference evidence="1 2" key="1">
    <citation type="journal article" date="2021" name="Environ. Microbiol.">
        <title>Genetic insights into the dark matter of the mammalian gut microbiota through targeted genome reconstruction.</title>
        <authorList>
            <person name="Lugli G.A."/>
            <person name="Alessandri G."/>
            <person name="Milani C."/>
            <person name="Viappiani A."/>
            <person name="Fontana F."/>
            <person name="Tarracchini C."/>
            <person name="Mancabelli L."/>
            <person name="Argentini C."/>
            <person name="Ruiz L."/>
            <person name="Margolles A."/>
            <person name="van Sinderen D."/>
            <person name="Turroni F."/>
            <person name="Ventura M."/>
        </authorList>
    </citation>
    <scope>NUCLEOTIDE SEQUENCE [LARGE SCALE GENOMIC DNA]</scope>
    <source>
        <strain evidence="1 2">MA2</strain>
    </source>
</reference>